<dbReference type="Gene3D" id="2.130.10.10">
    <property type="entry name" value="YVTN repeat-like/Quinoprotein amine dehydrogenase"/>
    <property type="match status" value="2"/>
</dbReference>
<dbReference type="PANTHER" id="PTHR19855:SF31">
    <property type="entry name" value="TRANSCRIPTIONAL REGULATOR STERILE APETALA"/>
    <property type="match status" value="1"/>
</dbReference>
<feature type="region of interest" description="Disordered" evidence="1">
    <location>
        <begin position="1"/>
        <end position="42"/>
    </location>
</feature>
<dbReference type="InterPro" id="IPR011047">
    <property type="entry name" value="Quinoprotein_ADH-like_sf"/>
</dbReference>
<dbReference type="InterPro" id="IPR015943">
    <property type="entry name" value="WD40/YVTN_repeat-like_dom_sf"/>
</dbReference>
<dbReference type="AlphaFoldDB" id="A0A4U5R461"/>
<feature type="compositionally biased region" description="Low complexity" evidence="1">
    <location>
        <begin position="1"/>
        <end position="13"/>
    </location>
</feature>
<proteinExistence type="predicted"/>
<dbReference type="Gene3D" id="1.20.1280.50">
    <property type="match status" value="1"/>
</dbReference>
<sequence>MSSSSSSSSSSSGNGNGNGSGSGGGNYGARRAGEYEGPSRSRPRAINEVWPEPFLEALAAQVAIDASRLVGRLVAAQALANVFQVCSTWRAVSRSDPLWHRLTRGIWGRTNLLHDTWREEYIYRHQTAQNFRSGRAVHFALHFDTADDVDDPNDPDALICRCLALSDRYLACGFADGAVRLFDLTTRLHARTFRPEHRDRLGRFSRAVSGIFITATRLVFATLDGDIHVAALNSNANPRRARLGELLNDGALVDFTGRGRWWVGLYAGLPGRAFRVWDGNTEEPLFEGGSLTDPEAVMGWHTLTEVTEFVGRVRVTSQESVVACTSSRLVIFDLGDLGAVLREEDYTNRRGILVGSFDVCNEAYVIVDGRGNASVRRADTSEEMCGFTVRPPRGVLGCMNGGYVLTCAGGVIRVWQIEQPGRQEYLYSFGERLGEVNALVADERHVAAASSDTNIHLWDFGAQ</sequence>
<organism evidence="2">
    <name type="scientific">Populus alba</name>
    <name type="common">White poplar</name>
    <dbReference type="NCBI Taxonomy" id="43335"/>
    <lineage>
        <taxon>Eukaryota</taxon>
        <taxon>Viridiplantae</taxon>
        <taxon>Streptophyta</taxon>
        <taxon>Embryophyta</taxon>
        <taxon>Tracheophyta</taxon>
        <taxon>Spermatophyta</taxon>
        <taxon>Magnoliopsida</taxon>
        <taxon>eudicotyledons</taxon>
        <taxon>Gunneridae</taxon>
        <taxon>Pentapetalae</taxon>
        <taxon>rosids</taxon>
        <taxon>fabids</taxon>
        <taxon>Malpighiales</taxon>
        <taxon>Salicaceae</taxon>
        <taxon>Saliceae</taxon>
        <taxon>Populus</taxon>
    </lineage>
</organism>
<reference evidence="2" key="1">
    <citation type="submission" date="2018-10" db="EMBL/GenBank/DDBJ databases">
        <title>Population genomic analysis revealed the cold adaptation of white poplar.</title>
        <authorList>
            <person name="Liu Y.-J."/>
        </authorList>
    </citation>
    <scope>NUCLEOTIDE SEQUENCE [LARGE SCALE GENOMIC DNA]</scope>
    <source>
        <strain evidence="2">PAL-ZL1</strain>
    </source>
</reference>
<dbReference type="InterPro" id="IPR036047">
    <property type="entry name" value="F-box-like_dom_sf"/>
</dbReference>
<dbReference type="EMBL" id="RCHU01000001">
    <property type="protein sequence ID" value="TKS18408.1"/>
    <property type="molecule type" value="Genomic_DNA"/>
</dbReference>
<dbReference type="PANTHER" id="PTHR19855">
    <property type="entry name" value="WD40 REPEAT PROTEIN 12, 37"/>
    <property type="match status" value="1"/>
</dbReference>
<evidence type="ECO:0000256" key="1">
    <source>
        <dbReference type="SAM" id="MobiDB-lite"/>
    </source>
</evidence>
<protein>
    <submittedName>
        <fullName evidence="2">Transcriptional regulator STERILE APETALA family protein</fullName>
    </submittedName>
</protein>
<dbReference type="SUPFAM" id="SSF81383">
    <property type="entry name" value="F-box domain"/>
    <property type="match status" value="1"/>
</dbReference>
<dbReference type="SUPFAM" id="SSF50998">
    <property type="entry name" value="Quinoprotein alcohol dehydrogenase-like"/>
    <property type="match status" value="1"/>
</dbReference>
<comment type="caution">
    <text evidence="2">The sequence shown here is derived from an EMBL/GenBank/DDBJ whole genome shotgun (WGS) entry which is preliminary data.</text>
</comment>
<accession>A0A4U5R461</accession>
<evidence type="ECO:0000313" key="2">
    <source>
        <dbReference type="EMBL" id="TKS18408.1"/>
    </source>
</evidence>
<gene>
    <name evidence="2" type="ORF">D5086_0000000770</name>
</gene>
<dbReference type="STRING" id="43335.A0A4U5R461"/>
<dbReference type="InterPro" id="IPR019775">
    <property type="entry name" value="WD40_repeat_CS"/>
</dbReference>
<name>A0A4U5R461_POPAL</name>
<dbReference type="PROSITE" id="PS00678">
    <property type="entry name" value="WD_REPEATS_1"/>
    <property type="match status" value="1"/>
</dbReference>
<feature type="compositionally biased region" description="Gly residues" evidence="1">
    <location>
        <begin position="14"/>
        <end position="27"/>
    </location>
</feature>